<name>R0JFZ7_ANAPL</name>
<reference evidence="3" key="1">
    <citation type="journal article" date="2013" name="Nat. Genet.">
        <title>The duck genome and transcriptome provide insight into an avian influenza virus reservoir species.</title>
        <authorList>
            <person name="Huang Y."/>
            <person name="Li Y."/>
            <person name="Burt D.W."/>
            <person name="Chen H."/>
            <person name="Zhang Y."/>
            <person name="Qian W."/>
            <person name="Kim H."/>
            <person name="Gan S."/>
            <person name="Zhao Y."/>
            <person name="Li J."/>
            <person name="Yi K."/>
            <person name="Feng H."/>
            <person name="Zhu P."/>
            <person name="Li B."/>
            <person name="Liu Q."/>
            <person name="Fairley S."/>
            <person name="Magor K.E."/>
            <person name="Du Z."/>
            <person name="Hu X."/>
            <person name="Goodman L."/>
            <person name="Tafer H."/>
            <person name="Vignal A."/>
            <person name="Lee T."/>
            <person name="Kim K.W."/>
            <person name="Sheng Z."/>
            <person name="An Y."/>
            <person name="Searle S."/>
            <person name="Herrero J."/>
            <person name="Groenen M.A."/>
            <person name="Crooijmans R.P."/>
            <person name="Faraut T."/>
            <person name="Cai Q."/>
            <person name="Webster R.G."/>
            <person name="Aldridge J.R."/>
            <person name="Warren W.C."/>
            <person name="Bartschat S."/>
            <person name="Kehr S."/>
            <person name="Marz M."/>
            <person name="Stadler P.F."/>
            <person name="Smith J."/>
            <person name="Kraus R.H."/>
            <person name="Zhao Y."/>
            <person name="Ren L."/>
            <person name="Fei J."/>
            <person name="Morisson M."/>
            <person name="Kaiser P."/>
            <person name="Griffin D.K."/>
            <person name="Rao M."/>
            <person name="Pitel F."/>
            <person name="Wang J."/>
            <person name="Li N."/>
        </authorList>
    </citation>
    <scope>NUCLEOTIDE SEQUENCE [LARGE SCALE GENOMIC DNA]</scope>
</reference>
<gene>
    <name evidence="2" type="ORF">Anapl_09660</name>
</gene>
<dbReference type="Proteomes" id="UP000296049">
    <property type="component" value="Unassembled WGS sequence"/>
</dbReference>
<dbReference type="EMBL" id="KB744156">
    <property type="protein sequence ID" value="EOA95871.1"/>
    <property type="molecule type" value="Genomic_DNA"/>
</dbReference>
<sequence>MGERTGLHDCVSSRGTPDTDRRLPHRNKGNRHTITYIFPQGNRQHTFTSPMAEPVRTIWPPTSASPLEIILQQFQVGILACACPSATSAPSDQINQDLLQQKPAPGSLEERETVPAAGQDAQAAMCSRAVSCIPYVPNETAQEQGTNSLAKHKYSPHRN</sequence>
<organism evidence="2 3">
    <name type="scientific">Anas platyrhynchos</name>
    <name type="common">Mallard</name>
    <name type="synonym">Anas boschas</name>
    <dbReference type="NCBI Taxonomy" id="8839"/>
    <lineage>
        <taxon>Eukaryota</taxon>
        <taxon>Metazoa</taxon>
        <taxon>Chordata</taxon>
        <taxon>Craniata</taxon>
        <taxon>Vertebrata</taxon>
        <taxon>Euteleostomi</taxon>
        <taxon>Archelosauria</taxon>
        <taxon>Archosauria</taxon>
        <taxon>Dinosauria</taxon>
        <taxon>Saurischia</taxon>
        <taxon>Theropoda</taxon>
        <taxon>Coelurosauria</taxon>
        <taxon>Aves</taxon>
        <taxon>Neognathae</taxon>
        <taxon>Galloanserae</taxon>
        <taxon>Anseriformes</taxon>
        <taxon>Anatidae</taxon>
        <taxon>Anatinae</taxon>
        <taxon>Anas</taxon>
    </lineage>
</organism>
<dbReference type="AlphaFoldDB" id="R0JFZ7"/>
<proteinExistence type="predicted"/>
<accession>R0JFZ7</accession>
<feature type="region of interest" description="Disordered" evidence="1">
    <location>
        <begin position="1"/>
        <end position="28"/>
    </location>
</feature>
<feature type="region of interest" description="Disordered" evidence="1">
    <location>
        <begin position="90"/>
        <end position="118"/>
    </location>
</feature>
<protein>
    <submittedName>
        <fullName evidence="2">Uncharacterized protein</fullName>
    </submittedName>
</protein>
<keyword evidence="3" id="KW-1185">Reference proteome</keyword>
<evidence type="ECO:0000256" key="1">
    <source>
        <dbReference type="SAM" id="MobiDB-lite"/>
    </source>
</evidence>
<evidence type="ECO:0000313" key="3">
    <source>
        <dbReference type="Proteomes" id="UP000296049"/>
    </source>
</evidence>
<evidence type="ECO:0000313" key="2">
    <source>
        <dbReference type="EMBL" id="EOA95871.1"/>
    </source>
</evidence>